<evidence type="ECO:0000256" key="5">
    <source>
        <dbReference type="ARBA" id="ARBA00022989"/>
    </source>
</evidence>
<dbReference type="PATRIC" id="fig|1335048.3.peg.4319"/>
<protein>
    <recommendedName>
        <fullName evidence="8">YetF C-terminal domain-containing protein</fullName>
    </recommendedName>
</protein>
<evidence type="ECO:0000256" key="2">
    <source>
        <dbReference type="ARBA" id="ARBA00006448"/>
    </source>
</evidence>
<dbReference type="STRING" id="1335048.AKL17_4150"/>
<dbReference type="PANTHER" id="PTHR34582:SF6">
    <property type="entry name" value="UPF0702 TRANSMEMBRANE PROTEIN YCAP"/>
    <property type="match status" value="1"/>
</dbReference>
<feature type="transmembrane region" description="Helical" evidence="7">
    <location>
        <begin position="20"/>
        <end position="41"/>
    </location>
</feature>
<keyword evidence="6 7" id="KW-0472">Membrane</keyword>
<feature type="transmembrane region" description="Helical" evidence="7">
    <location>
        <begin position="53"/>
        <end position="73"/>
    </location>
</feature>
<comment type="similarity">
    <text evidence="2">Belongs to the UPF0702 family.</text>
</comment>
<dbReference type="PANTHER" id="PTHR34582">
    <property type="entry name" value="UPF0702 TRANSMEMBRANE PROTEIN YCAP"/>
    <property type="match status" value="1"/>
</dbReference>
<dbReference type="EMBL" id="CP012661">
    <property type="protein sequence ID" value="AMY71366.1"/>
    <property type="molecule type" value="Genomic_DNA"/>
</dbReference>
<keyword evidence="10" id="KW-1185">Reference proteome</keyword>
<dbReference type="Gene3D" id="3.30.240.20">
    <property type="entry name" value="bsu07140 like domains"/>
    <property type="match status" value="1"/>
</dbReference>
<dbReference type="InterPro" id="IPR023090">
    <property type="entry name" value="UPF0702_alpha/beta_dom_sf"/>
</dbReference>
<accession>A0A159Z7G4</accession>
<evidence type="ECO:0000313" key="10">
    <source>
        <dbReference type="Proteomes" id="UP000076128"/>
    </source>
</evidence>
<dbReference type="RefSeq" id="WP_066816838.1">
    <property type="nucleotide sequence ID" value="NZ_CP012661.1"/>
</dbReference>
<gene>
    <name evidence="9" type="ORF">AKL17_4150</name>
</gene>
<sequence length="240" mass="25532">MDQPVIPFDLARMFLGDEPPLFMLEILVRTLVIYLYTLGLIRWIGGRGVAQLSMVEFLLVIALGSAVGDAAFYPDVGLLHAMLVITIVVLINKALDWLILHYDTAKRTLDGVPVAIVGGGRLLRAGMERRNIGAAEVISSLRQHGVRNLGEVEHAFMEGDGMLSIFRFDAPRPGLPIVPPAEVEPPPVLADPAAAPEGRACCLGCGGLHEAVTVLPDGLCPDCGGCEWTAPVTLPGPKAG</sequence>
<dbReference type="GO" id="GO:0005886">
    <property type="term" value="C:plasma membrane"/>
    <property type="evidence" value="ECO:0007669"/>
    <property type="project" value="UniProtKB-SubCell"/>
</dbReference>
<keyword evidence="4 7" id="KW-0812">Transmembrane</keyword>
<evidence type="ECO:0000256" key="6">
    <source>
        <dbReference type="ARBA" id="ARBA00023136"/>
    </source>
</evidence>
<keyword evidence="3" id="KW-1003">Cell membrane</keyword>
<dbReference type="Proteomes" id="UP000076128">
    <property type="component" value="Chromosome"/>
</dbReference>
<evidence type="ECO:0000256" key="3">
    <source>
        <dbReference type="ARBA" id="ARBA00022475"/>
    </source>
</evidence>
<feature type="transmembrane region" description="Helical" evidence="7">
    <location>
        <begin position="79"/>
        <end position="100"/>
    </location>
</feature>
<evidence type="ECO:0000256" key="1">
    <source>
        <dbReference type="ARBA" id="ARBA00004651"/>
    </source>
</evidence>
<name>A0A159Z7G4_9RHOB</name>
<dbReference type="AlphaFoldDB" id="A0A159Z7G4"/>
<evidence type="ECO:0000256" key="7">
    <source>
        <dbReference type="SAM" id="Phobius"/>
    </source>
</evidence>
<dbReference type="InterPro" id="IPR007353">
    <property type="entry name" value="DUF421"/>
</dbReference>
<evidence type="ECO:0000313" key="9">
    <source>
        <dbReference type="EMBL" id="AMY71366.1"/>
    </source>
</evidence>
<proteinExistence type="inferred from homology"/>
<comment type="subcellular location">
    <subcellularLocation>
        <location evidence="1">Cell membrane</location>
        <topology evidence="1">Multi-pass membrane protein</topology>
    </subcellularLocation>
</comment>
<dbReference type="OrthoDB" id="65069at2"/>
<dbReference type="Pfam" id="PF04239">
    <property type="entry name" value="DUF421"/>
    <property type="match status" value="1"/>
</dbReference>
<feature type="domain" description="YetF C-terminal" evidence="8">
    <location>
        <begin position="101"/>
        <end position="174"/>
    </location>
</feature>
<organism evidence="9 10">
    <name type="scientific">Frigidibacter mobilis</name>
    <dbReference type="NCBI Taxonomy" id="1335048"/>
    <lineage>
        <taxon>Bacteria</taxon>
        <taxon>Pseudomonadati</taxon>
        <taxon>Pseudomonadota</taxon>
        <taxon>Alphaproteobacteria</taxon>
        <taxon>Rhodobacterales</taxon>
        <taxon>Paracoccaceae</taxon>
        <taxon>Frigidibacter</taxon>
    </lineage>
</organism>
<evidence type="ECO:0000259" key="8">
    <source>
        <dbReference type="Pfam" id="PF04239"/>
    </source>
</evidence>
<evidence type="ECO:0000256" key="4">
    <source>
        <dbReference type="ARBA" id="ARBA00022692"/>
    </source>
</evidence>
<reference evidence="9 10" key="1">
    <citation type="submission" date="2015-09" db="EMBL/GenBank/DDBJ databases">
        <title>Complete genome sequence of Defluviimonas alba cai42t isolated from an oilfield in Xinjiang.</title>
        <authorList>
            <person name="Geng S."/>
            <person name="Pan X."/>
            <person name="Wu X."/>
        </authorList>
    </citation>
    <scope>NUCLEOTIDE SEQUENCE [LARGE SCALE GENOMIC DNA]</scope>
    <source>
        <strain evidence="10">cai42</strain>
    </source>
</reference>
<dbReference type="KEGG" id="daa:AKL17_4150"/>
<keyword evidence="5 7" id="KW-1133">Transmembrane helix</keyword>